<organism evidence="1">
    <name type="scientific">Nothobranchius kuhntae</name>
    <name type="common">Beira killifish</name>
    <dbReference type="NCBI Taxonomy" id="321403"/>
    <lineage>
        <taxon>Eukaryota</taxon>
        <taxon>Metazoa</taxon>
        <taxon>Chordata</taxon>
        <taxon>Craniata</taxon>
        <taxon>Vertebrata</taxon>
        <taxon>Euteleostomi</taxon>
        <taxon>Actinopterygii</taxon>
        <taxon>Neopterygii</taxon>
        <taxon>Teleostei</taxon>
        <taxon>Neoteleostei</taxon>
        <taxon>Acanthomorphata</taxon>
        <taxon>Ovalentaria</taxon>
        <taxon>Atherinomorphae</taxon>
        <taxon>Cyprinodontiformes</taxon>
        <taxon>Nothobranchiidae</taxon>
        <taxon>Nothobranchius</taxon>
    </lineage>
</organism>
<gene>
    <name evidence="1" type="primary">Nfu_g_1_008392</name>
</gene>
<sequence length="105" mass="11626">SSRHGLLANRTCWGQKFQTSQEQLLSQVLDENNSPAQHLAMILNCCLQVIEKRVEKLFAGDSFVISTWFPPGSPAGQRSQSRVDSSPSLCTWTLDTLYALLTACP</sequence>
<reference evidence="1" key="2">
    <citation type="submission" date="2016-06" db="EMBL/GenBank/DDBJ databases">
        <title>The genome of a short-lived fish provides insights into sex chromosome evolution and the genetic control of aging.</title>
        <authorList>
            <person name="Reichwald K."/>
            <person name="Felder M."/>
            <person name="Petzold A."/>
            <person name="Koch P."/>
            <person name="Groth M."/>
            <person name="Platzer M."/>
        </authorList>
    </citation>
    <scope>NUCLEOTIDE SEQUENCE</scope>
    <source>
        <tissue evidence="1">Brain</tissue>
    </source>
</reference>
<accession>A0A1A8HYH2</accession>
<proteinExistence type="predicted"/>
<dbReference type="EMBL" id="HAED01004464">
    <property type="protein sequence ID" value="SBQ90494.1"/>
    <property type="molecule type" value="Transcribed_RNA"/>
</dbReference>
<protein>
    <submittedName>
        <fullName evidence="1">Uncharacterized protein</fullName>
    </submittedName>
</protein>
<feature type="non-terminal residue" evidence="1">
    <location>
        <position position="1"/>
    </location>
</feature>
<reference evidence="1" key="1">
    <citation type="submission" date="2016-05" db="EMBL/GenBank/DDBJ databases">
        <authorList>
            <person name="Lavstsen T."/>
            <person name="Jespersen J.S."/>
        </authorList>
    </citation>
    <scope>NUCLEOTIDE SEQUENCE</scope>
    <source>
        <tissue evidence="1">Brain</tissue>
    </source>
</reference>
<name>A0A1A8HYH2_NOTKU</name>
<feature type="non-terminal residue" evidence="1">
    <location>
        <position position="105"/>
    </location>
</feature>
<dbReference type="AlphaFoldDB" id="A0A1A8HYH2"/>
<evidence type="ECO:0000313" key="1">
    <source>
        <dbReference type="EMBL" id="SBQ90494.1"/>
    </source>
</evidence>